<evidence type="ECO:0000313" key="2">
    <source>
        <dbReference type="EMBL" id="VVD72907.1"/>
    </source>
</evidence>
<comment type="caution">
    <text evidence="2">The sequence shown here is derived from an EMBL/GenBank/DDBJ whole genome shotgun (WGS) entry which is preliminary data.</text>
</comment>
<reference evidence="2 3" key="1">
    <citation type="submission" date="2019-08" db="EMBL/GenBank/DDBJ databases">
        <authorList>
            <person name="Peeters C."/>
        </authorList>
    </citation>
    <scope>NUCLEOTIDE SEQUENCE [LARGE SCALE GENOMIC DNA]</scope>
    <source>
        <strain evidence="2 3">LMG 31014</strain>
    </source>
</reference>
<keyword evidence="1" id="KW-0732">Signal</keyword>
<protein>
    <recommendedName>
        <fullName evidence="4">VWFA domain-containing protein</fullName>
    </recommendedName>
</protein>
<proteinExistence type="predicted"/>
<accession>A0ABY6VQZ9</accession>
<organism evidence="2 3">
    <name type="scientific">Pandoraea soli</name>
    <dbReference type="NCBI Taxonomy" id="2508293"/>
    <lineage>
        <taxon>Bacteria</taxon>
        <taxon>Pseudomonadati</taxon>
        <taxon>Pseudomonadota</taxon>
        <taxon>Betaproteobacteria</taxon>
        <taxon>Burkholderiales</taxon>
        <taxon>Burkholderiaceae</taxon>
        <taxon>Pandoraea</taxon>
    </lineage>
</organism>
<name>A0ABY6VQZ9_9BURK</name>
<dbReference type="Proteomes" id="UP000405357">
    <property type="component" value="Unassembled WGS sequence"/>
</dbReference>
<feature type="chain" id="PRO_5046487042" description="VWFA domain-containing protein" evidence="1">
    <location>
        <begin position="27"/>
        <end position="288"/>
    </location>
</feature>
<feature type="signal peptide" evidence="1">
    <location>
        <begin position="1"/>
        <end position="26"/>
    </location>
</feature>
<keyword evidence="3" id="KW-1185">Reference proteome</keyword>
<gene>
    <name evidence="2" type="ORF">PSO31014_00703</name>
</gene>
<evidence type="ECO:0000256" key="1">
    <source>
        <dbReference type="SAM" id="SignalP"/>
    </source>
</evidence>
<evidence type="ECO:0000313" key="3">
    <source>
        <dbReference type="Proteomes" id="UP000405357"/>
    </source>
</evidence>
<evidence type="ECO:0008006" key="4">
    <source>
        <dbReference type="Google" id="ProtNLM"/>
    </source>
</evidence>
<sequence length="288" mass="30735">MLTSALRLIGCVASLSLLALMSQAHAQSGEIPSCYSANQLPLPAHSVKRELFVVIDQTTVLDAALTQSLGRQLQPLVVPGTRFRIFSFSAFSQGRYLQPLGGGTLEPPLVDASVRNATAVGKLKALDACLKSQWAYGTKLAAKAVGEALAGSTDTLAKSDVLSSLAAVSNAIRDEATGARKTVLVVSDMLENSSITSFYAKDRMRQINPVEEARKVEKANVQADFAGADVYVMGAGIVPELPRGGKGTLNYRTPQALEALHTFWEGFFDRSHARLVAFGMPALLTQIK</sequence>
<dbReference type="EMBL" id="CABPSG010000001">
    <property type="protein sequence ID" value="VVD72907.1"/>
    <property type="molecule type" value="Genomic_DNA"/>
</dbReference>